<evidence type="ECO:0000256" key="3">
    <source>
        <dbReference type="ARBA" id="ARBA00022737"/>
    </source>
</evidence>
<accession>A0A8J2JQG8</accession>
<feature type="region of interest" description="Disordered" evidence="8">
    <location>
        <begin position="635"/>
        <end position="684"/>
    </location>
</feature>
<comment type="subcellular location">
    <subcellularLocation>
        <location evidence="1">Nucleus</location>
    </subcellularLocation>
</comment>
<keyword evidence="6" id="KW-0539">Nucleus</keyword>
<name>A0A8J2JQG8_9HEXA</name>
<feature type="domain" description="C2H2-type" evidence="9">
    <location>
        <begin position="589"/>
        <end position="616"/>
    </location>
</feature>
<feature type="domain" description="C2H2-type" evidence="9">
    <location>
        <begin position="356"/>
        <end position="383"/>
    </location>
</feature>
<sequence length="695" mass="79574">MAFESRFPGLPVDSDRTCLLCSQVFMTGITLLESNGKESKELLNQLARLLGVSSSIYCDLDIESLPEPLVCSSCRRTVSSALVLQETLLSVKDQLRSLIQIIMKEFIRSYEADSNGPANSYDYTGNTMKRIRKTYVQCFAPCEVRLTAVEAQPDIMLPESSAYKIILPPVSDLQESEIIVKVQSENEFEFRHLEFEGDNTWEGKYSMEIPLLVDAPLVEHIMEVEVETTPPSESSGSPCGSPQTSKSLSRSPSRVMKSEDTNTTFSEILGISNESSCEDDLISYDDNSDYKPSSICYESPVHSPSKLAGGGSIVFEHTWTYIKEKKTFLVNLAGPDFLCMLTLGRTLVLHNGIDKLRCQPCEKKFKTTDEYLHHVKWHAAGCPPEKESPAESQYRCPICKQGYDFKHAFDYHMEKHDKPDELVSRYIKAVRNDERDVISFTCDVCKEEFSQASHLNNESQFQIVCHHGNCHCNETFTHLQKFMHHHSKVCTLAYRRTLPQQRLCEECGKDFSNEQYLMKHIRRCHPKTERYSCEECGKIFGQKNLLDTHFATHHSTETPHQCHICGKGFKTKYSVNGHLRKIHGYECNYACEKCGKKFKTQNYLVSHLQSHDDDAEKCHICGKVFKSRAHVWHHVYNTHERRRPPRKKKSKAKESTVGSNKSDRHGKRRSPKKSRQPVKENMDVIKEEIHDVKLI</sequence>
<dbReference type="Pfam" id="PF00096">
    <property type="entry name" value="zf-C2H2"/>
    <property type="match status" value="5"/>
</dbReference>
<feature type="non-terminal residue" evidence="10">
    <location>
        <position position="695"/>
    </location>
</feature>
<feature type="domain" description="C2H2-type" evidence="9">
    <location>
        <begin position="502"/>
        <end position="530"/>
    </location>
</feature>
<dbReference type="InterPro" id="IPR050331">
    <property type="entry name" value="Zinc_finger"/>
</dbReference>
<feature type="non-terminal residue" evidence="10">
    <location>
        <position position="1"/>
    </location>
</feature>
<feature type="compositionally biased region" description="Polar residues" evidence="8">
    <location>
        <begin position="243"/>
        <end position="252"/>
    </location>
</feature>
<dbReference type="GO" id="GO:0008270">
    <property type="term" value="F:zinc ion binding"/>
    <property type="evidence" value="ECO:0007669"/>
    <property type="project" value="UniProtKB-KW"/>
</dbReference>
<keyword evidence="4 7" id="KW-0863">Zinc-finger</keyword>
<feature type="compositionally biased region" description="Basic residues" evidence="8">
    <location>
        <begin position="640"/>
        <end position="651"/>
    </location>
</feature>
<dbReference type="AlphaFoldDB" id="A0A8J2JQG8"/>
<evidence type="ECO:0000313" key="10">
    <source>
        <dbReference type="EMBL" id="CAG7723643.1"/>
    </source>
</evidence>
<dbReference type="PROSITE" id="PS00028">
    <property type="entry name" value="ZINC_FINGER_C2H2_1"/>
    <property type="match status" value="7"/>
</dbReference>
<comment type="caution">
    <text evidence="10">The sequence shown here is derived from an EMBL/GenBank/DDBJ whole genome shotgun (WGS) entry which is preliminary data.</text>
</comment>
<evidence type="ECO:0000256" key="4">
    <source>
        <dbReference type="ARBA" id="ARBA00022771"/>
    </source>
</evidence>
<feature type="compositionally biased region" description="Basic residues" evidence="8">
    <location>
        <begin position="664"/>
        <end position="676"/>
    </location>
</feature>
<dbReference type="EMBL" id="CAJVCH010101221">
    <property type="protein sequence ID" value="CAG7723643.1"/>
    <property type="molecule type" value="Genomic_DNA"/>
</dbReference>
<dbReference type="Proteomes" id="UP000708208">
    <property type="component" value="Unassembled WGS sequence"/>
</dbReference>
<dbReference type="InterPro" id="IPR012934">
    <property type="entry name" value="Znf_AD"/>
</dbReference>
<dbReference type="PROSITE" id="PS50157">
    <property type="entry name" value="ZINC_FINGER_C2H2_2"/>
    <property type="match status" value="6"/>
</dbReference>
<reference evidence="10" key="1">
    <citation type="submission" date="2021-06" db="EMBL/GenBank/DDBJ databases">
        <authorList>
            <person name="Hodson N. C."/>
            <person name="Mongue J. A."/>
            <person name="Jaron S. K."/>
        </authorList>
    </citation>
    <scope>NUCLEOTIDE SEQUENCE</scope>
</reference>
<evidence type="ECO:0000259" key="9">
    <source>
        <dbReference type="PROSITE" id="PS50157"/>
    </source>
</evidence>
<feature type="domain" description="C2H2-type" evidence="9">
    <location>
        <begin position="531"/>
        <end position="559"/>
    </location>
</feature>
<evidence type="ECO:0000256" key="5">
    <source>
        <dbReference type="ARBA" id="ARBA00022833"/>
    </source>
</evidence>
<dbReference type="SMART" id="SM00868">
    <property type="entry name" value="zf-AD"/>
    <property type="match status" value="1"/>
</dbReference>
<dbReference type="PANTHER" id="PTHR16515:SF66">
    <property type="entry name" value="C2H2-TYPE DOMAIN-CONTAINING PROTEIN"/>
    <property type="match status" value="1"/>
</dbReference>
<evidence type="ECO:0000313" key="11">
    <source>
        <dbReference type="Proteomes" id="UP000708208"/>
    </source>
</evidence>
<keyword evidence="5" id="KW-0862">Zinc</keyword>
<feature type="domain" description="C2H2-type" evidence="9">
    <location>
        <begin position="616"/>
        <end position="644"/>
    </location>
</feature>
<feature type="region of interest" description="Disordered" evidence="8">
    <location>
        <begin position="226"/>
        <end position="259"/>
    </location>
</feature>
<keyword evidence="2" id="KW-0479">Metal-binding</keyword>
<organism evidence="10 11">
    <name type="scientific">Allacma fusca</name>
    <dbReference type="NCBI Taxonomy" id="39272"/>
    <lineage>
        <taxon>Eukaryota</taxon>
        <taxon>Metazoa</taxon>
        <taxon>Ecdysozoa</taxon>
        <taxon>Arthropoda</taxon>
        <taxon>Hexapoda</taxon>
        <taxon>Collembola</taxon>
        <taxon>Symphypleona</taxon>
        <taxon>Sminthuridae</taxon>
        <taxon>Allacma</taxon>
    </lineage>
</organism>
<keyword evidence="3" id="KW-0677">Repeat</keyword>
<evidence type="ECO:0000256" key="1">
    <source>
        <dbReference type="ARBA" id="ARBA00004123"/>
    </source>
</evidence>
<evidence type="ECO:0000256" key="6">
    <source>
        <dbReference type="ARBA" id="ARBA00023242"/>
    </source>
</evidence>
<dbReference type="InterPro" id="IPR013087">
    <property type="entry name" value="Znf_C2H2_type"/>
</dbReference>
<feature type="compositionally biased region" description="Low complexity" evidence="8">
    <location>
        <begin position="227"/>
        <end position="242"/>
    </location>
</feature>
<dbReference type="OrthoDB" id="6077919at2759"/>
<keyword evidence="11" id="KW-1185">Reference proteome</keyword>
<evidence type="ECO:0000256" key="2">
    <source>
        <dbReference type="ARBA" id="ARBA00022723"/>
    </source>
</evidence>
<gene>
    <name evidence="10" type="ORF">AFUS01_LOCUS12718</name>
</gene>
<proteinExistence type="predicted"/>
<protein>
    <recommendedName>
        <fullName evidence="9">C2H2-type domain-containing protein</fullName>
    </recommendedName>
</protein>
<dbReference type="GO" id="GO:0010468">
    <property type="term" value="P:regulation of gene expression"/>
    <property type="evidence" value="ECO:0007669"/>
    <property type="project" value="TreeGrafter"/>
</dbReference>
<evidence type="ECO:0000256" key="7">
    <source>
        <dbReference type="PROSITE-ProRule" id="PRU00042"/>
    </source>
</evidence>
<evidence type="ECO:0000256" key="8">
    <source>
        <dbReference type="SAM" id="MobiDB-lite"/>
    </source>
</evidence>
<dbReference type="PANTHER" id="PTHR16515">
    <property type="entry name" value="PR DOMAIN ZINC FINGER PROTEIN"/>
    <property type="match status" value="1"/>
</dbReference>
<dbReference type="GO" id="GO:0005634">
    <property type="term" value="C:nucleus"/>
    <property type="evidence" value="ECO:0007669"/>
    <property type="project" value="UniProtKB-SubCell"/>
</dbReference>
<dbReference type="SMART" id="SM00355">
    <property type="entry name" value="ZnF_C2H2"/>
    <property type="match status" value="7"/>
</dbReference>
<feature type="domain" description="C2H2-type" evidence="9">
    <location>
        <begin position="560"/>
        <end position="588"/>
    </location>
</feature>